<sequence length="87" mass="9389">MALVSSALVAFLGASYPGLQVFTVSDTIACSLRDILKRIVDAHIPDVVARVSSVPEMVSSTEKLLDSMLLIHYQPGTKDTSNPMQKL</sequence>
<feature type="signal peptide" evidence="1">
    <location>
        <begin position="1"/>
        <end position="17"/>
    </location>
</feature>
<protein>
    <submittedName>
        <fullName evidence="2">Uncharacterized protein</fullName>
    </submittedName>
</protein>
<name>A0A3N4J320_9PEZI</name>
<organism evidence="2 3">
    <name type="scientific">Choiromyces venosus 120613-1</name>
    <dbReference type="NCBI Taxonomy" id="1336337"/>
    <lineage>
        <taxon>Eukaryota</taxon>
        <taxon>Fungi</taxon>
        <taxon>Dikarya</taxon>
        <taxon>Ascomycota</taxon>
        <taxon>Pezizomycotina</taxon>
        <taxon>Pezizomycetes</taxon>
        <taxon>Pezizales</taxon>
        <taxon>Tuberaceae</taxon>
        <taxon>Choiromyces</taxon>
    </lineage>
</organism>
<dbReference type="AlphaFoldDB" id="A0A3N4J320"/>
<dbReference type="EMBL" id="ML120513">
    <property type="protein sequence ID" value="RPA90840.1"/>
    <property type="molecule type" value="Genomic_DNA"/>
</dbReference>
<gene>
    <name evidence="2" type="ORF">L873DRAFT_1820458</name>
</gene>
<evidence type="ECO:0000313" key="3">
    <source>
        <dbReference type="Proteomes" id="UP000276215"/>
    </source>
</evidence>
<keyword evidence="1" id="KW-0732">Signal</keyword>
<feature type="chain" id="PRO_5018337819" evidence="1">
    <location>
        <begin position="18"/>
        <end position="87"/>
    </location>
</feature>
<keyword evidence="3" id="KW-1185">Reference proteome</keyword>
<evidence type="ECO:0000313" key="2">
    <source>
        <dbReference type="EMBL" id="RPA90840.1"/>
    </source>
</evidence>
<proteinExistence type="predicted"/>
<accession>A0A3N4J320</accession>
<evidence type="ECO:0000256" key="1">
    <source>
        <dbReference type="SAM" id="SignalP"/>
    </source>
</evidence>
<dbReference type="Proteomes" id="UP000276215">
    <property type="component" value="Unassembled WGS sequence"/>
</dbReference>
<reference evidence="2 3" key="1">
    <citation type="journal article" date="2018" name="Nat. Ecol. Evol.">
        <title>Pezizomycetes genomes reveal the molecular basis of ectomycorrhizal truffle lifestyle.</title>
        <authorList>
            <person name="Murat C."/>
            <person name="Payen T."/>
            <person name="Noel B."/>
            <person name="Kuo A."/>
            <person name="Morin E."/>
            <person name="Chen J."/>
            <person name="Kohler A."/>
            <person name="Krizsan K."/>
            <person name="Balestrini R."/>
            <person name="Da Silva C."/>
            <person name="Montanini B."/>
            <person name="Hainaut M."/>
            <person name="Levati E."/>
            <person name="Barry K.W."/>
            <person name="Belfiori B."/>
            <person name="Cichocki N."/>
            <person name="Clum A."/>
            <person name="Dockter R.B."/>
            <person name="Fauchery L."/>
            <person name="Guy J."/>
            <person name="Iotti M."/>
            <person name="Le Tacon F."/>
            <person name="Lindquist E.A."/>
            <person name="Lipzen A."/>
            <person name="Malagnac F."/>
            <person name="Mello A."/>
            <person name="Molinier V."/>
            <person name="Miyauchi S."/>
            <person name="Poulain J."/>
            <person name="Riccioni C."/>
            <person name="Rubini A."/>
            <person name="Sitrit Y."/>
            <person name="Splivallo R."/>
            <person name="Traeger S."/>
            <person name="Wang M."/>
            <person name="Zifcakova L."/>
            <person name="Wipf D."/>
            <person name="Zambonelli A."/>
            <person name="Paolocci F."/>
            <person name="Nowrousian M."/>
            <person name="Ottonello S."/>
            <person name="Baldrian P."/>
            <person name="Spatafora J.W."/>
            <person name="Henrissat B."/>
            <person name="Nagy L.G."/>
            <person name="Aury J.M."/>
            <person name="Wincker P."/>
            <person name="Grigoriev I.V."/>
            <person name="Bonfante P."/>
            <person name="Martin F.M."/>
        </authorList>
    </citation>
    <scope>NUCLEOTIDE SEQUENCE [LARGE SCALE GENOMIC DNA]</scope>
    <source>
        <strain evidence="2 3">120613-1</strain>
    </source>
</reference>